<comment type="catalytic activity">
    <reaction evidence="1 7">
        <text>guanosine(46) in tRNA + S-adenosyl-L-methionine = N(7)-methylguanosine(46) in tRNA + S-adenosyl-L-homocysteine</text>
        <dbReference type="Rhea" id="RHEA:42708"/>
        <dbReference type="Rhea" id="RHEA-COMP:10188"/>
        <dbReference type="Rhea" id="RHEA-COMP:10189"/>
        <dbReference type="ChEBI" id="CHEBI:57856"/>
        <dbReference type="ChEBI" id="CHEBI:59789"/>
        <dbReference type="ChEBI" id="CHEBI:74269"/>
        <dbReference type="ChEBI" id="CHEBI:74480"/>
        <dbReference type="EC" id="2.1.1.33"/>
    </reaction>
</comment>
<dbReference type="AlphaFoldDB" id="A0A212K9Q6"/>
<feature type="binding site" evidence="7">
    <location>
        <position position="117"/>
    </location>
    <ligand>
        <name>S-adenosyl-L-methionine</name>
        <dbReference type="ChEBI" id="CHEBI:59789"/>
    </ligand>
</feature>
<name>A0A212K9Q6_9PROT</name>
<evidence type="ECO:0000256" key="5">
    <source>
        <dbReference type="ARBA" id="ARBA00022691"/>
    </source>
</evidence>
<dbReference type="GO" id="GO:0043527">
    <property type="term" value="C:tRNA methyltransferase complex"/>
    <property type="evidence" value="ECO:0007669"/>
    <property type="project" value="TreeGrafter"/>
</dbReference>
<feature type="binding site" evidence="7">
    <location>
        <position position="139"/>
    </location>
    <ligand>
        <name>S-adenosyl-L-methionine</name>
        <dbReference type="ChEBI" id="CHEBI:59789"/>
    </ligand>
</feature>
<evidence type="ECO:0000256" key="4">
    <source>
        <dbReference type="ARBA" id="ARBA00022679"/>
    </source>
</evidence>
<dbReference type="EC" id="2.1.1.33" evidence="7"/>
<protein>
    <recommendedName>
        <fullName evidence="7">tRNA (guanine-N(7)-)-methyltransferase</fullName>
        <ecNumber evidence="7">2.1.1.33</ecNumber>
    </recommendedName>
    <alternativeName>
        <fullName evidence="7">tRNA (guanine(46)-N(7))-methyltransferase</fullName>
    </alternativeName>
    <alternativeName>
        <fullName evidence="7">tRNA(m7G46)-methyltransferase</fullName>
    </alternativeName>
</protein>
<keyword evidence="6 7" id="KW-0819">tRNA processing</keyword>
<organism evidence="8">
    <name type="scientific">uncultured Alphaproteobacteria bacterium</name>
    <dbReference type="NCBI Taxonomy" id="91750"/>
    <lineage>
        <taxon>Bacteria</taxon>
        <taxon>Pseudomonadati</taxon>
        <taxon>Pseudomonadota</taxon>
        <taxon>Alphaproteobacteria</taxon>
        <taxon>environmental samples</taxon>
    </lineage>
</organism>
<dbReference type="InterPro" id="IPR055361">
    <property type="entry name" value="tRNA_methyltr_TrmB_bact"/>
</dbReference>
<evidence type="ECO:0000256" key="6">
    <source>
        <dbReference type="ARBA" id="ARBA00022694"/>
    </source>
</evidence>
<dbReference type="EMBL" id="FLUO01000001">
    <property type="protein sequence ID" value="SBW08469.1"/>
    <property type="molecule type" value="Genomic_DNA"/>
</dbReference>
<comment type="function">
    <text evidence="2 7">Catalyzes the formation of N(7)-methylguanine at position 46 (m7G46) in tRNA.</text>
</comment>
<evidence type="ECO:0000256" key="1">
    <source>
        <dbReference type="ARBA" id="ARBA00000142"/>
    </source>
</evidence>
<keyword evidence="5 7" id="KW-0949">S-adenosyl-L-methionine</keyword>
<dbReference type="UniPathway" id="UPA00989"/>
<reference evidence="8" key="1">
    <citation type="submission" date="2016-04" db="EMBL/GenBank/DDBJ databases">
        <authorList>
            <person name="Evans L.H."/>
            <person name="Alamgir A."/>
            <person name="Owens N."/>
            <person name="Weber N.D."/>
            <person name="Virtaneva K."/>
            <person name="Barbian K."/>
            <person name="Babar A."/>
            <person name="Rosenke K."/>
        </authorList>
    </citation>
    <scope>NUCLEOTIDE SEQUENCE</scope>
    <source>
        <strain evidence="8">86</strain>
    </source>
</reference>
<dbReference type="PANTHER" id="PTHR23417">
    <property type="entry name" value="3-DEOXY-D-MANNO-OCTULOSONIC-ACID TRANSFERASE/TRNA GUANINE-N 7 - -METHYLTRANSFERASE"/>
    <property type="match status" value="1"/>
</dbReference>
<comment type="caution">
    <text evidence="7">Lacks conserved residue(s) required for the propagation of feature annotation.</text>
</comment>
<evidence type="ECO:0000256" key="3">
    <source>
        <dbReference type="ARBA" id="ARBA00022603"/>
    </source>
</evidence>
<dbReference type="InterPro" id="IPR029063">
    <property type="entry name" value="SAM-dependent_MTases_sf"/>
</dbReference>
<dbReference type="PANTHER" id="PTHR23417:SF14">
    <property type="entry name" value="PENTACOTRIPEPTIDE-REPEAT REGION OF PRORP DOMAIN-CONTAINING PROTEIN"/>
    <property type="match status" value="1"/>
</dbReference>
<evidence type="ECO:0000256" key="2">
    <source>
        <dbReference type="ARBA" id="ARBA00003015"/>
    </source>
</evidence>
<gene>
    <name evidence="7 8" type="primary">trmB</name>
    <name evidence="8" type="ORF">KL86APRO_12398</name>
</gene>
<dbReference type="CDD" id="cd02440">
    <property type="entry name" value="AdoMet_MTases"/>
    <property type="match status" value="1"/>
</dbReference>
<dbReference type="HAMAP" id="MF_01057">
    <property type="entry name" value="tRNA_methyltr_TrmB"/>
    <property type="match status" value="1"/>
</dbReference>
<dbReference type="GO" id="GO:0008176">
    <property type="term" value="F:tRNA (guanine(46)-N7)-methyltransferase activity"/>
    <property type="evidence" value="ECO:0007669"/>
    <property type="project" value="UniProtKB-UniRule"/>
</dbReference>
<comment type="pathway">
    <text evidence="7">tRNA modification; N(7)-methylguanine-tRNA biosynthesis.</text>
</comment>
<dbReference type="Pfam" id="PF02390">
    <property type="entry name" value="Methyltransf_4"/>
    <property type="match status" value="1"/>
</dbReference>
<keyword evidence="4 7" id="KW-0808">Transferase</keyword>
<feature type="binding site" evidence="7">
    <location>
        <position position="64"/>
    </location>
    <ligand>
        <name>S-adenosyl-L-methionine</name>
        <dbReference type="ChEBI" id="CHEBI:59789"/>
    </ligand>
</feature>
<feature type="binding site" evidence="7">
    <location>
        <begin position="213"/>
        <end position="216"/>
    </location>
    <ligand>
        <name>substrate</name>
    </ligand>
</feature>
<sequence length="240" mass="26661">MQPGDLPPEARDLKFYGRRKGKALRPGRARLMETLLPEIAVPGGEGPLDPKALFAAPVGEAWLEIGFGGGEHLAGQAQANPGVGIVGCEVFLNGVARLMSLLDAGGATDRVRVHHGDVRALMPRFPAASFARIFVLFPDPWPKFRHAKRRFIGPDNLPELARLLADGGELRVASDDMTYIRWSLRHLMESSDFVWMAETPDDWLGRPADWVPTRYEQKAIRQGRTPVILRFRRNPRVAGK</sequence>
<feature type="binding site" evidence="7">
    <location>
        <position position="143"/>
    </location>
    <ligand>
        <name>substrate</name>
    </ligand>
</feature>
<feature type="binding site" evidence="7">
    <location>
        <position position="175"/>
    </location>
    <ligand>
        <name>substrate</name>
    </ligand>
</feature>
<keyword evidence="3 7" id="KW-0489">Methyltransferase</keyword>
<dbReference type="SUPFAM" id="SSF53335">
    <property type="entry name" value="S-adenosyl-L-methionine-dependent methyltransferases"/>
    <property type="match status" value="1"/>
</dbReference>
<comment type="similarity">
    <text evidence="7">Belongs to the class I-like SAM-binding methyltransferase superfamily. TrmB family.</text>
</comment>
<evidence type="ECO:0000256" key="7">
    <source>
        <dbReference type="HAMAP-Rule" id="MF_01057"/>
    </source>
</evidence>
<proteinExistence type="inferred from homology"/>
<dbReference type="PROSITE" id="PS51625">
    <property type="entry name" value="SAM_MT_TRMB"/>
    <property type="match status" value="1"/>
</dbReference>
<dbReference type="InterPro" id="IPR003358">
    <property type="entry name" value="tRNA_(Gua-N-7)_MeTrfase_Trmb"/>
</dbReference>
<feature type="binding site" evidence="7">
    <location>
        <position position="89"/>
    </location>
    <ligand>
        <name>S-adenosyl-L-methionine</name>
        <dbReference type="ChEBI" id="CHEBI:59789"/>
    </ligand>
</feature>
<accession>A0A212K9Q6</accession>
<dbReference type="Gene3D" id="3.40.50.150">
    <property type="entry name" value="Vaccinia Virus protein VP39"/>
    <property type="match status" value="1"/>
</dbReference>
<evidence type="ECO:0000313" key="8">
    <source>
        <dbReference type="EMBL" id="SBW08469.1"/>
    </source>
</evidence>